<protein>
    <submittedName>
        <fullName evidence="1">Uncharacterized protein</fullName>
    </submittedName>
</protein>
<dbReference type="EMBL" id="AP009552">
    <property type="protein sequence ID" value="BAG03876.1"/>
    <property type="molecule type" value="Genomic_DNA"/>
</dbReference>
<dbReference type="KEGG" id="mar:MAE_40540"/>
<dbReference type="EnsemblBacteria" id="BAG03876">
    <property type="protein sequence ID" value="BAG03876"/>
    <property type="gene ID" value="MAE_40540"/>
</dbReference>
<evidence type="ECO:0000313" key="1">
    <source>
        <dbReference type="EMBL" id="BAG03876.1"/>
    </source>
</evidence>
<sequence>MSFQKVPYLLSLKIIAIAIEECGNNGVQTKFDPLNHRIRINLFTRISGPS</sequence>
<reference evidence="1 2" key="1">
    <citation type="journal article" date="2007" name="DNA Res.">
        <title>Complete genomic structure of the bloom-forming toxic cyanobacterium Microcystis aeruginosa NIES-843.</title>
        <authorList>
            <person name="Kaneko T."/>
            <person name="Nakajima N."/>
            <person name="Okamoto S."/>
            <person name="Suzuki I."/>
            <person name="Tanabe Y."/>
            <person name="Tamaoki M."/>
            <person name="Nakamura Y."/>
            <person name="Kasai F."/>
            <person name="Watanabe A."/>
            <person name="Kawashima K."/>
            <person name="Kishida Y."/>
            <person name="Ono A."/>
            <person name="Shimizu Y."/>
            <person name="Takahashi C."/>
            <person name="Minami C."/>
            <person name="Fujishiro T."/>
            <person name="Kohara M."/>
            <person name="Katoh M."/>
            <person name="Nakazaki N."/>
            <person name="Nakayama S."/>
            <person name="Yamada M."/>
            <person name="Tabata S."/>
            <person name="Watanabe M.M."/>
        </authorList>
    </citation>
    <scope>NUCLEOTIDE SEQUENCE [LARGE SCALE GENOMIC DNA]</scope>
    <source>
        <strain evidence="2">NIES-843 / IAM M-247</strain>
    </source>
</reference>
<keyword evidence="2" id="KW-1185">Reference proteome</keyword>
<dbReference type="Proteomes" id="UP000001510">
    <property type="component" value="Chromosome"/>
</dbReference>
<evidence type="ECO:0000313" key="2">
    <source>
        <dbReference type="Proteomes" id="UP000001510"/>
    </source>
</evidence>
<dbReference type="PaxDb" id="449447-MAE_40540"/>
<name>B0JR07_MICAN</name>
<organism evidence="1 2">
    <name type="scientific">Microcystis aeruginosa (strain NIES-843 / IAM M-2473)</name>
    <dbReference type="NCBI Taxonomy" id="449447"/>
    <lineage>
        <taxon>Bacteria</taxon>
        <taxon>Bacillati</taxon>
        <taxon>Cyanobacteriota</taxon>
        <taxon>Cyanophyceae</taxon>
        <taxon>Oscillatoriophycideae</taxon>
        <taxon>Chroococcales</taxon>
        <taxon>Microcystaceae</taxon>
        <taxon>Microcystis</taxon>
    </lineage>
</organism>
<dbReference type="STRING" id="449447.MAE_40540"/>
<accession>B0JR07</accession>
<proteinExistence type="predicted"/>
<dbReference type="AlphaFoldDB" id="B0JR07"/>
<gene>
    <name evidence="1" type="ordered locus">MAE_40540</name>
</gene>
<dbReference type="HOGENOM" id="CLU_3119831_0_0_3"/>